<accession>A0A8X8XSY6</accession>
<proteinExistence type="predicted"/>
<evidence type="ECO:0000313" key="3">
    <source>
        <dbReference type="Proteomes" id="UP000298416"/>
    </source>
</evidence>
<keyword evidence="3" id="KW-1185">Reference proteome</keyword>
<organism evidence="2">
    <name type="scientific">Salvia splendens</name>
    <name type="common">Scarlet sage</name>
    <dbReference type="NCBI Taxonomy" id="180675"/>
    <lineage>
        <taxon>Eukaryota</taxon>
        <taxon>Viridiplantae</taxon>
        <taxon>Streptophyta</taxon>
        <taxon>Embryophyta</taxon>
        <taxon>Tracheophyta</taxon>
        <taxon>Spermatophyta</taxon>
        <taxon>Magnoliopsida</taxon>
        <taxon>eudicotyledons</taxon>
        <taxon>Gunneridae</taxon>
        <taxon>Pentapetalae</taxon>
        <taxon>asterids</taxon>
        <taxon>lamiids</taxon>
        <taxon>Lamiales</taxon>
        <taxon>Lamiaceae</taxon>
        <taxon>Nepetoideae</taxon>
        <taxon>Mentheae</taxon>
        <taxon>Salviinae</taxon>
        <taxon>Salvia</taxon>
        <taxon>Salvia subgen. Calosphace</taxon>
        <taxon>core Calosphace</taxon>
    </lineage>
</organism>
<gene>
    <name evidence="2" type="ORF">SASPL_119566</name>
</gene>
<dbReference type="Proteomes" id="UP000298416">
    <property type="component" value="Unassembled WGS sequence"/>
</dbReference>
<evidence type="ECO:0000256" key="1">
    <source>
        <dbReference type="SAM" id="MobiDB-lite"/>
    </source>
</evidence>
<evidence type="ECO:0000313" key="2">
    <source>
        <dbReference type="EMBL" id="KAG6417408.1"/>
    </source>
</evidence>
<protein>
    <submittedName>
        <fullName evidence="2">Uncharacterized protein</fullName>
    </submittedName>
</protein>
<feature type="region of interest" description="Disordered" evidence="1">
    <location>
        <begin position="98"/>
        <end position="117"/>
    </location>
</feature>
<reference evidence="2" key="1">
    <citation type="submission" date="2018-01" db="EMBL/GenBank/DDBJ databases">
        <authorList>
            <person name="Mao J.F."/>
        </authorList>
    </citation>
    <scope>NUCLEOTIDE SEQUENCE</scope>
    <source>
        <strain evidence="2">Huo1</strain>
        <tissue evidence="2">Leaf</tissue>
    </source>
</reference>
<comment type="caution">
    <text evidence="2">The sequence shown here is derived from an EMBL/GenBank/DDBJ whole genome shotgun (WGS) entry which is preliminary data.</text>
</comment>
<dbReference type="AlphaFoldDB" id="A0A8X8XSY6"/>
<name>A0A8X8XSY6_SALSN</name>
<sequence>MDRMRRVGDESGEFARGASSRYVHKVGRPQKQRLVDEIRHTLKETFFHDDPFRPFKDHSKSKKLLLGLASLDPQQQLCSSIDLRDDGELEGHCHWAGGGGVSPAWEYASGGDRPQVS</sequence>
<dbReference type="EMBL" id="PNBA02000007">
    <property type="protein sequence ID" value="KAG6417408.1"/>
    <property type="molecule type" value="Genomic_DNA"/>
</dbReference>
<reference evidence="2" key="2">
    <citation type="submission" date="2020-08" db="EMBL/GenBank/DDBJ databases">
        <title>Plant Genome Project.</title>
        <authorList>
            <person name="Zhang R.-G."/>
        </authorList>
    </citation>
    <scope>NUCLEOTIDE SEQUENCE</scope>
    <source>
        <strain evidence="2">Huo1</strain>
        <tissue evidence="2">Leaf</tissue>
    </source>
</reference>